<keyword evidence="2" id="KW-1185">Reference proteome</keyword>
<dbReference type="SUPFAM" id="SSF103025">
    <property type="entry name" value="Folate-binding domain"/>
    <property type="match status" value="1"/>
</dbReference>
<name>A0A934TII8_9RHOB</name>
<organism evidence="1 2">
    <name type="scientific">Rhodobaculum claviforme</name>
    <dbReference type="NCBI Taxonomy" id="1549854"/>
    <lineage>
        <taxon>Bacteria</taxon>
        <taxon>Pseudomonadati</taxon>
        <taxon>Pseudomonadota</taxon>
        <taxon>Alphaproteobacteria</taxon>
        <taxon>Rhodobacterales</taxon>
        <taxon>Paracoccaceae</taxon>
        <taxon>Rhodobaculum</taxon>
    </lineage>
</organism>
<gene>
    <name evidence="1" type="ORF">CCR87_00540</name>
</gene>
<dbReference type="Gene3D" id="3.30.1360.120">
    <property type="entry name" value="Probable tRNA modification gtpase trme, domain 1"/>
    <property type="match status" value="1"/>
</dbReference>
<reference evidence="1" key="1">
    <citation type="submission" date="2017-05" db="EMBL/GenBank/DDBJ databases">
        <authorList>
            <person name="Imhoff J.F."/>
            <person name="Rahn T."/>
            <person name="Kuenzel S."/>
            <person name="Neulinger S.C."/>
        </authorList>
    </citation>
    <scope>NUCLEOTIDE SEQUENCE</scope>
    <source>
        <strain evidence="1">LMG 28126</strain>
    </source>
</reference>
<protein>
    <recommendedName>
        <fullName evidence="3">Sarcosine oxidase subunit gamma</fullName>
    </recommendedName>
</protein>
<evidence type="ECO:0000313" key="1">
    <source>
        <dbReference type="EMBL" id="MBK5925857.1"/>
    </source>
</evidence>
<dbReference type="Proteomes" id="UP000706333">
    <property type="component" value="Unassembled WGS sequence"/>
</dbReference>
<sequence>MATGCGWWTGCAASTRCAMSARRCSSTPKEGGCVAELIAGGPLDGTPIQEGAGCTLEVLDLGPVSAIQPWPGRGGAVDAALKARGLGFPEPGRSLEVAGTRIVWAGRETAFLIGIPAPELGDAAVIDLTDGWVGLALSGTNAGAVLARLVPIDLRPVTFAEGAAARTLVGHVPALILRRGGALEVMVTRSYLRTVWHEIGAAMRTLAARATAGS</sequence>
<proteinExistence type="predicted"/>
<dbReference type="AlphaFoldDB" id="A0A934TII8"/>
<comment type="caution">
    <text evidence="1">The sequence shown here is derived from an EMBL/GenBank/DDBJ whole genome shotgun (WGS) entry which is preliminary data.</text>
</comment>
<dbReference type="InterPro" id="IPR027266">
    <property type="entry name" value="TrmE/GcvT-like"/>
</dbReference>
<accession>A0A934TII8</accession>
<dbReference type="EMBL" id="NHSD01000039">
    <property type="protein sequence ID" value="MBK5925857.1"/>
    <property type="molecule type" value="Genomic_DNA"/>
</dbReference>
<evidence type="ECO:0008006" key="3">
    <source>
        <dbReference type="Google" id="ProtNLM"/>
    </source>
</evidence>
<evidence type="ECO:0000313" key="2">
    <source>
        <dbReference type="Proteomes" id="UP000706333"/>
    </source>
</evidence>
<reference evidence="1" key="2">
    <citation type="journal article" date="2020" name="Microorganisms">
        <title>Osmotic Adaptation and Compatible Solute Biosynthesis of Phototrophic Bacteria as Revealed from Genome Analyses.</title>
        <authorList>
            <person name="Imhoff J.F."/>
            <person name="Rahn T."/>
            <person name="Kunzel S."/>
            <person name="Keller A."/>
            <person name="Neulinger S.C."/>
        </authorList>
    </citation>
    <scope>NUCLEOTIDE SEQUENCE</scope>
    <source>
        <strain evidence="1">LMG 28126</strain>
    </source>
</reference>